<dbReference type="EMBL" id="RDSM01000001">
    <property type="protein sequence ID" value="RXH58152.1"/>
    <property type="molecule type" value="Genomic_DNA"/>
</dbReference>
<dbReference type="Proteomes" id="UP000289437">
    <property type="component" value="Unassembled WGS sequence"/>
</dbReference>
<name>A0A4Q0T5E4_9BACT</name>
<evidence type="ECO:0000313" key="1">
    <source>
        <dbReference type="EMBL" id="RXH58152.1"/>
    </source>
</evidence>
<accession>A0A4Q0T5E4</accession>
<comment type="caution">
    <text evidence="1">The sequence shown here is derived from an EMBL/GenBank/DDBJ whole genome shotgun (WGS) entry which is preliminary data.</text>
</comment>
<sequence>MIFLLSKERIVDLLFCSSKRLNFVEPFSFVSFLQRGRGAKNLFGIHEHASWRENVPDRLKQSALCIILEVMNGKC</sequence>
<organism evidence="1 2">
    <name type="scientific">Granulicella sibirica</name>
    <dbReference type="NCBI Taxonomy" id="2479048"/>
    <lineage>
        <taxon>Bacteria</taxon>
        <taxon>Pseudomonadati</taxon>
        <taxon>Acidobacteriota</taxon>
        <taxon>Terriglobia</taxon>
        <taxon>Terriglobales</taxon>
        <taxon>Acidobacteriaceae</taxon>
        <taxon>Granulicella</taxon>
    </lineage>
</organism>
<reference evidence="1 2" key="1">
    <citation type="submission" date="2018-11" db="EMBL/GenBank/DDBJ databases">
        <authorList>
            <person name="Mardanov A.V."/>
            <person name="Ravin N.V."/>
            <person name="Dedysh S.N."/>
        </authorList>
    </citation>
    <scope>NUCLEOTIDE SEQUENCE [LARGE SCALE GENOMIC DNA]</scope>
    <source>
        <strain evidence="1 2">AF10</strain>
    </source>
</reference>
<reference evidence="2" key="2">
    <citation type="submission" date="2019-02" db="EMBL/GenBank/DDBJ databases">
        <title>Granulicella sibirica sp. nov., a psychrotolerant acidobacterium isolated from an organic soil layer in forested tundra, West Siberia.</title>
        <authorList>
            <person name="Oshkin I.Y."/>
            <person name="Kulichevskaya I.S."/>
            <person name="Rijpstra W.I.C."/>
            <person name="Sinninghe Damste J.S."/>
            <person name="Rakitin A.L."/>
            <person name="Ravin N.V."/>
            <person name="Dedysh S.N."/>
        </authorList>
    </citation>
    <scope>NUCLEOTIDE SEQUENCE [LARGE SCALE GENOMIC DNA]</scope>
    <source>
        <strain evidence="2">AF10</strain>
    </source>
</reference>
<evidence type="ECO:0000313" key="2">
    <source>
        <dbReference type="Proteomes" id="UP000289437"/>
    </source>
</evidence>
<protein>
    <submittedName>
        <fullName evidence="1">Uncharacterized protein</fullName>
    </submittedName>
</protein>
<dbReference type="AlphaFoldDB" id="A0A4Q0T5E4"/>
<gene>
    <name evidence="1" type="ORF">GRAN_1462</name>
</gene>
<keyword evidence="2" id="KW-1185">Reference proteome</keyword>
<proteinExistence type="predicted"/>